<protein>
    <submittedName>
        <fullName evidence="3">Putative salivary kunitz domain protein</fullName>
    </submittedName>
</protein>
<name>A0A0K8RN64_IXORI</name>
<keyword evidence="1" id="KW-0812">Transmembrane</keyword>
<dbReference type="SMART" id="SM00131">
    <property type="entry name" value="KU"/>
    <property type="match status" value="1"/>
</dbReference>
<evidence type="ECO:0000313" key="3">
    <source>
        <dbReference type="EMBL" id="JAA72552.1"/>
    </source>
</evidence>
<dbReference type="Pfam" id="PF00014">
    <property type="entry name" value="Kunitz_BPTI"/>
    <property type="match status" value="1"/>
</dbReference>
<dbReference type="PROSITE" id="PS50279">
    <property type="entry name" value="BPTI_KUNITZ_2"/>
    <property type="match status" value="1"/>
</dbReference>
<feature type="non-terminal residue" evidence="3">
    <location>
        <position position="1"/>
    </location>
</feature>
<dbReference type="InterPro" id="IPR036880">
    <property type="entry name" value="Kunitz_BPTI_sf"/>
</dbReference>
<keyword evidence="1" id="KW-0472">Membrane</keyword>
<dbReference type="GO" id="GO:0004867">
    <property type="term" value="F:serine-type endopeptidase inhibitor activity"/>
    <property type="evidence" value="ECO:0007669"/>
    <property type="project" value="InterPro"/>
</dbReference>
<dbReference type="EMBL" id="GADI01001256">
    <property type="protein sequence ID" value="JAA72552.1"/>
    <property type="molecule type" value="mRNA"/>
</dbReference>
<evidence type="ECO:0000256" key="1">
    <source>
        <dbReference type="SAM" id="Phobius"/>
    </source>
</evidence>
<organism evidence="3">
    <name type="scientific">Ixodes ricinus</name>
    <name type="common">Common tick</name>
    <name type="synonym">Acarus ricinus</name>
    <dbReference type="NCBI Taxonomy" id="34613"/>
    <lineage>
        <taxon>Eukaryota</taxon>
        <taxon>Metazoa</taxon>
        <taxon>Ecdysozoa</taxon>
        <taxon>Arthropoda</taxon>
        <taxon>Chelicerata</taxon>
        <taxon>Arachnida</taxon>
        <taxon>Acari</taxon>
        <taxon>Parasitiformes</taxon>
        <taxon>Ixodida</taxon>
        <taxon>Ixodoidea</taxon>
        <taxon>Ixodidae</taxon>
        <taxon>Ixodinae</taxon>
        <taxon>Ixodes</taxon>
    </lineage>
</organism>
<evidence type="ECO:0000259" key="2">
    <source>
        <dbReference type="PROSITE" id="PS50279"/>
    </source>
</evidence>
<dbReference type="SUPFAM" id="SSF57362">
    <property type="entry name" value="BPTI-like"/>
    <property type="match status" value="1"/>
</dbReference>
<dbReference type="Gene3D" id="4.10.410.10">
    <property type="entry name" value="Pancreatic trypsin inhibitor Kunitz domain"/>
    <property type="match status" value="1"/>
</dbReference>
<dbReference type="InterPro" id="IPR002223">
    <property type="entry name" value="Kunitz_BPTI"/>
</dbReference>
<proteinExistence type="evidence at transcript level"/>
<sequence length="108" mass="12460">LVPKYEGNHCSFPFFCFFLFFSFFLTFFTFLVFLFSFCFVLFLICRLLPENICRAPHPSPMCAAGTVKKMWYFNNNTNSCVEYTGCGKGMNDFGSQDCCRDSCPYGSK</sequence>
<keyword evidence="1" id="KW-1133">Transmembrane helix</keyword>
<accession>A0A0K8RN64</accession>
<reference evidence="3" key="1">
    <citation type="submission" date="2012-12" db="EMBL/GenBank/DDBJ databases">
        <title>Identification and characterization of a phenylalanine ammonia-lyase gene family in Isatis indigotica Fort.</title>
        <authorList>
            <person name="Liu Q."/>
            <person name="Chen J."/>
            <person name="Zhou X."/>
            <person name="Di P."/>
            <person name="Xiao Y."/>
            <person name="Xuan H."/>
            <person name="Zhang L."/>
            <person name="Chen W."/>
        </authorList>
    </citation>
    <scope>NUCLEOTIDE SEQUENCE</scope>
    <source>
        <tissue evidence="3">Salivary gland</tissue>
    </source>
</reference>
<dbReference type="AlphaFoldDB" id="A0A0K8RN64"/>
<feature type="domain" description="BPTI/Kunitz inhibitor" evidence="2">
    <location>
        <begin position="53"/>
        <end position="103"/>
    </location>
</feature>
<feature type="transmembrane region" description="Helical" evidence="1">
    <location>
        <begin position="12"/>
        <end position="45"/>
    </location>
</feature>